<dbReference type="InterPro" id="IPR013121">
    <property type="entry name" value="Fe_red_NAD-bd_6"/>
</dbReference>
<accession>A0A821RSK9</accession>
<feature type="transmembrane region" description="Helical" evidence="6">
    <location>
        <begin position="247"/>
        <end position="266"/>
    </location>
</feature>
<feature type="transmembrane region" description="Helical" evidence="6">
    <location>
        <begin position="104"/>
        <end position="131"/>
    </location>
</feature>
<dbReference type="InterPro" id="IPR039261">
    <property type="entry name" value="FNR_nucleotide-bd"/>
</dbReference>
<evidence type="ECO:0000256" key="4">
    <source>
        <dbReference type="ARBA" id="ARBA00023002"/>
    </source>
</evidence>
<evidence type="ECO:0000256" key="1">
    <source>
        <dbReference type="ARBA" id="ARBA00004141"/>
    </source>
</evidence>
<sequence length="614" mass="71572">MARFINIGCVYLKQRFFLISWISLVIYLFYNTFIYYYNSRQFYYLRRILGVGLCLSRGTATVLNVCCAIILLPLCKKLNQKLYRLFSKLCPGLFFLWLEKAKSFHMTVGITLVIFGVTHSVSHFVNLWNFSRNFDEERIEINLARYKNENPLNLLMSLAGVTGLSMLLIIISMGVTSTRVVRRRLYNAFWYTHHLYLPFMALLMIHPISGVLKEEILDSSIGTSQMYENNETIYHVPQFRAIKPKTWLWMALPLTCFFLDLFWRIFTRNLSKVDIVKVRHMPGRTISLSLRCFENFSCRIGQYVLVQCANVSMIEWHPFTVVKIPGTEKVFELWIKVKGDWTEALEKVLLEQEHDKISVLIDGPFSSPMEGVCKSEIAICVAAGVGITPFIAMLDNLCRNPRSRNPGRIHLIWIVRTEREISKLVELANKCISELRNANRPDRLHLELYVTHSKPITTHTIQINKKGDLTHILKRDKLSEEEKSLLTPKYKRHTLIDVKVHKDFVTKPKNDEDALLTKVKRNKIDIKMSNGEINIKIEGKRDLIKDYPLVACRIRRGRPYWDRVFGYWVHLYPGHHLNLFCCGPKNLVNLLRNKCKNTSLNTKTKLTFIHEAFS</sequence>
<dbReference type="CDD" id="cd06186">
    <property type="entry name" value="NOX_Duox_like_FAD_NADP"/>
    <property type="match status" value="1"/>
</dbReference>
<dbReference type="SUPFAM" id="SSF52343">
    <property type="entry name" value="Ferredoxin reductase-like, C-terminal NADP-linked domain"/>
    <property type="match status" value="1"/>
</dbReference>
<dbReference type="AlphaFoldDB" id="A0A821RSK9"/>
<dbReference type="GO" id="GO:0043020">
    <property type="term" value="C:NADPH oxidase complex"/>
    <property type="evidence" value="ECO:0007669"/>
    <property type="project" value="TreeGrafter"/>
</dbReference>
<dbReference type="InterPro" id="IPR013112">
    <property type="entry name" value="FAD-bd_8"/>
</dbReference>
<keyword evidence="9" id="KW-1185">Reference proteome</keyword>
<feature type="transmembrane region" description="Helical" evidence="6">
    <location>
        <begin position="16"/>
        <end position="36"/>
    </location>
</feature>
<dbReference type="SUPFAM" id="SSF63380">
    <property type="entry name" value="Riboflavin synthase domain-like"/>
    <property type="match status" value="1"/>
</dbReference>
<comment type="caution">
    <text evidence="8">The sequence shown here is derived from an EMBL/GenBank/DDBJ whole genome shotgun (WGS) entry which is preliminary data.</text>
</comment>
<evidence type="ECO:0000256" key="6">
    <source>
        <dbReference type="SAM" id="Phobius"/>
    </source>
</evidence>
<comment type="subcellular location">
    <subcellularLocation>
        <location evidence="1">Membrane</location>
        <topology evidence="1">Multi-pass membrane protein</topology>
    </subcellularLocation>
</comment>
<evidence type="ECO:0000256" key="5">
    <source>
        <dbReference type="ARBA" id="ARBA00023136"/>
    </source>
</evidence>
<feature type="domain" description="FAD-binding FR-type" evidence="7">
    <location>
        <begin position="268"/>
        <end position="371"/>
    </location>
</feature>
<reference evidence="8" key="1">
    <citation type="submission" date="2021-02" db="EMBL/GenBank/DDBJ databases">
        <authorList>
            <person name="Steward A R."/>
        </authorList>
    </citation>
    <scope>NUCLEOTIDE SEQUENCE</scope>
</reference>
<dbReference type="InterPro" id="IPR017938">
    <property type="entry name" value="Riboflavin_synthase-like_b-brl"/>
</dbReference>
<dbReference type="EMBL" id="CAJOBZ010000014">
    <property type="protein sequence ID" value="CAF4844680.1"/>
    <property type="molecule type" value="Genomic_DNA"/>
</dbReference>
<feature type="transmembrane region" description="Helical" evidence="6">
    <location>
        <begin position="195"/>
        <end position="212"/>
    </location>
</feature>
<feature type="transmembrane region" description="Helical" evidence="6">
    <location>
        <begin position="48"/>
        <end position="75"/>
    </location>
</feature>
<name>A0A821RSK9_9NEOP</name>
<keyword evidence="5 6" id="KW-0472">Membrane</keyword>
<evidence type="ECO:0000313" key="9">
    <source>
        <dbReference type="Proteomes" id="UP000663880"/>
    </source>
</evidence>
<organism evidence="8 9">
    <name type="scientific">Pieris macdunnoughi</name>
    <dbReference type="NCBI Taxonomy" id="345717"/>
    <lineage>
        <taxon>Eukaryota</taxon>
        <taxon>Metazoa</taxon>
        <taxon>Ecdysozoa</taxon>
        <taxon>Arthropoda</taxon>
        <taxon>Hexapoda</taxon>
        <taxon>Insecta</taxon>
        <taxon>Pterygota</taxon>
        <taxon>Neoptera</taxon>
        <taxon>Endopterygota</taxon>
        <taxon>Lepidoptera</taxon>
        <taxon>Glossata</taxon>
        <taxon>Ditrysia</taxon>
        <taxon>Papilionoidea</taxon>
        <taxon>Pieridae</taxon>
        <taxon>Pierinae</taxon>
        <taxon>Pieris</taxon>
    </lineage>
</organism>
<dbReference type="PANTHER" id="PTHR11972">
    <property type="entry name" value="NADPH OXIDASE"/>
    <property type="match status" value="1"/>
</dbReference>
<dbReference type="Pfam" id="PF08030">
    <property type="entry name" value="NAD_binding_6"/>
    <property type="match status" value="1"/>
</dbReference>
<dbReference type="GO" id="GO:0006952">
    <property type="term" value="P:defense response"/>
    <property type="evidence" value="ECO:0007669"/>
    <property type="project" value="TreeGrafter"/>
</dbReference>
<dbReference type="PROSITE" id="PS51384">
    <property type="entry name" value="FAD_FR"/>
    <property type="match status" value="1"/>
</dbReference>
<dbReference type="PANTHER" id="PTHR11972:SF153">
    <property type="entry name" value="SUPEROXIDE-GENERATING NADPH OXIDASE HEAVY CHAIN SUBUNIT A"/>
    <property type="match status" value="1"/>
</dbReference>
<protein>
    <recommendedName>
        <fullName evidence="7">FAD-binding FR-type domain-containing protein</fullName>
    </recommendedName>
</protein>
<keyword evidence="4" id="KW-0560">Oxidoreductase</keyword>
<dbReference type="Pfam" id="PF01794">
    <property type="entry name" value="Ferric_reduct"/>
    <property type="match status" value="1"/>
</dbReference>
<dbReference type="Gene3D" id="2.40.30.10">
    <property type="entry name" value="Translation factors"/>
    <property type="match status" value="1"/>
</dbReference>
<evidence type="ECO:0000256" key="2">
    <source>
        <dbReference type="ARBA" id="ARBA00022692"/>
    </source>
</evidence>
<feature type="transmembrane region" description="Helical" evidence="6">
    <location>
        <begin position="152"/>
        <end position="175"/>
    </location>
</feature>
<keyword evidence="2 6" id="KW-0812">Transmembrane</keyword>
<dbReference type="GO" id="GO:0042554">
    <property type="term" value="P:superoxide anion generation"/>
    <property type="evidence" value="ECO:0007669"/>
    <property type="project" value="TreeGrafter"/>
</dbReference>
<dbReference type="Pfam" id="PF08022">
    <property type="entry name" value="FAD_binding_8"/>
    <property type="match status" value="1"/>
</dbReference>
<proteinExistence type="predicted"/>
<dbReference type="Proteomes" id="UP000663880">
    <property type="component" value="Unassembled WGS sequence"/>
</dbReference>
<dbReference type="Gene3D" id="3.40.50.80">
    <property type="entry name" value="Nucleotide-binding domain of ferredoxin-NADP reductase (FNR) module"/>
    <property type="match status" value="1"/>
</dbReference>
<dbReference type="InterPro" id="IPR017927">
    <property type="entry name" value="FAD-bd_FR_type"/>
</dbReference>
<keyword evidence="3 6" id="KW-1133">Transmembrane helix</keyword>
<evidence type="ECO:0000313" key="8">
    <source>
        <dbReference type="EMBL" id="CAF4844680.1"/>
    </source>
</evidence>
<evidence type="ECO:0000259" key="7">
    <source>
        <dbReference type="PROSITE" id="PS51384"/>
    </source>
</evidence>
<dbReference type="InterPro" id="IPR050369">
    <property type="entry name" value="RBOH/FRE"/>
</dbReference>
<gene>
    <name evidence="8" type="ORF">PMACD_LOCUS6509</name>
</gene>
<evidence type="ECO:0000256" key="3">
    <source>
        <dbReference type="ARBA" id="ARBA00022989"/>
    </source>
</evidence>
<dbReference type="GO" id="GO:0016175">
    <property type="term" value="F:superoxide-generating NAD(P)H oxidase activity"/>
    <property type="evidence" value="ECO:0007669"/>
    <property type="project" value="TreeGrafter"/>
</dbReference>
<dbReference type="OrthoDB" id="436496at2759"/>
<dbReference type="InterPro" id="IPR013130">
    <property type="entry name" value="Fe3_Rdtase_TM_dom"/>
</dbReference>